<dbReference type="PANTHER" id="PTHR30329:SF21">
    <property type="entry name" value="LIPOPROTEIN YIAD-RELATED"/>
    <property type="match status" value="1"/>
</dbReference>
<comment type="caution">
    <text evidence="3">The sequence shown here is derived from an EMBL/GenBank/DDBJ whole genome shotgun (WGS) entry which is preliminary data.</text>
</comment>
<dbReference type="InterPro" id="IPR006665">
    <property type="entry name" value="OmpA-like"/>
</dbReference>
<accession>A0A644UEY8</accession>
<dbReference type="EMBL" id="VSSQ01000107">
    <property type="protein sequence ID" value="MPL77474.1"/>
    <property type="molecule type" value="Genomic_DNA"/>
</dbReference>
<feature type="compositionally biased region" description="Low complexity" evidence="1">
    <location>
        <begin position="299"/>
        <end position="313"/>
    </location>
</feature>
<protein>
    <submittedName>
        <fullName evidence="3">Outer membrane protein 40</fullName>
    </submittedName>
</protein>
<sequence>MKEMKKIIIASLFMLVSVFSFAQEAEKQDLKPTKDYLVGSFADNWFISAGVGFQTYLSEYYTAGSIIDHFSPALNVGVGKWFTPVMGVRAQFSGINARGYNLLSTPYIDANEMEDGAYKMNFYYMNLHADFLFNIHSQFYRYNPERKYELIPFVGMGWFATLKDGIADNEFAANIGIINQFRINERLDFDVELKAAVLRSAIDGNPAKRFNVPASATVGISYKFGKETEFKQGITPDIIAEVEKKDALKESELQNQNDALKNSAADQQRKANDLNKALEQEKQKNAKLQKEIEELKNRPQTTSTQTTAPAVTPKAEAKDFTGVKVFYEIGKTTLDDKNSANLENVAKCIKDAKRKVTITGYADSSTGKLSVNKKLALKRAQNVYNILVEKYGVNKDMLSIESSVVDPKGLAPEMMRMAEIK</sequence>
<dbReference type="Pfam" id="PF00691">
    <property type="entry name" value="OmpA"/>
    <property type="match status" value="1"/>
</dbReference>
<dbReference type="SUPFAM" id="SSF103088">
    <property type="entry name" value="OmpA-like"/>
    <property type="match status" value="1"/>
</dbReference>
<evidence type="ECO:0000256" key="1">
    <source>
        <dbReference type="SAM" id="MobiDB-lite"/>
    </source>
</evidence>
<dbReference type="AlphaFoldDB" id="A0A644UEY8"/>
<feature type="domain" description="OmpA-like" evidence="2">
    <location>
        <begin position="314"/>
        <end position="421"/>
    </location>
</feature>
<name>A0A644UEY8_9ZZZZ</name>
<organism evidence="3">
    <name type="scientific">bioreactor metagenome</name>
    <dbReference type="NCBI Taxonomy" id="1076179"/>
    <lineage>
        <taxon>unclassified sequences</taxon>
        <taxon>metagenomes</taxon>
        <taxon>ecological metagenomes</taxon>
    </lineage>
</organism>
<dbReference type="Gene3D" id="3.30.1330.60">
    <property type="entry name" value="OmpA-like domain"/>
    <property type="match status" value="1"/>
</dbReference>
<gene>
    <name evidence="3" type="ORF">SDC9_23330</name>
</gene>
<feature type="region of interest" description="Disordered" evidence="1">
    <location>
        <begin position="293"/>
        <end position="313"/>
    </location>
</feature>
<evidence type="ECO:0000313" key="3">
    <source>
        <dbReference type="EMBL" id="MPL77474.1"/>
    </source>
</evidence>
<dbReference type="PANTHER" id="PTHR30329">
    <property type="entry name" value="STATOR ELEMENT OF FLAGELLAR MOTOR COMPLEX"/>
    <property type="match status" value="1"/>
</dbReference>
<evidence type="ECO:0000259" key="2">
    <source>
        <dbReference type="PROSITE" id="PS51123"/>
    </source>
</evidence>
<dbReference type="InterPro" id="IPR050330">
    <property type="entry name" value="Bact_OuterMem_StrucFunc"/>
</dbReference>
<dbReference type="InterPro" id="IPR036737">
    <property type="entry name" value="OmpA-like_sf"/>
</dbReference>
<proteinExistence type="predicted"/>
<dbReference type="PROSITE" id="PS51123">
    <property type="entry name" value="OMPA_2"/>
    <property type="match status" value="1"/>
</dbReference>
<reference evidence="3" key="1">
    <citation type="submission" date="2019-08" db="EMBL/GenBank/DDBJ databases">
        <authorList>
            <person name="Kucharzyk K."/>
            <person name="Murdoch R.W."/>
            <person name="Higgins S."/>
            <person name="Loffler F."/>
        </authorList>
    </citation>
    <scope>NUCLEOTIDE SEQUENCE</scope>
</reference>